<accession>A0A5P1EWY6</accession>
<dbReference type="PANTHER" id="PTHR34667">
    <property type="entry name" value="D-AMINOACYL-TRNA DEACYLASE"/>
    <property type="match status" value="1"/>
</dbReference>
<dbReference type="GO" id="GO:0051499">
    <property type="term" value="F:D-aminoacyl-tRNA deacylase activity"/>
    <property type="evidence" value="ECO:0007669"/>
    <property type="project" value="InterPro"/>
</dbReference>
<dbReference type="Gene3D" id="3.40.630.50">
    <property type="entry name" value="AF0625-like"/>
    <property type="match status" value="1"/>
</dbReference>
<dbReference type="AlphaFoldDB" id="A0A5P1EWY6"/>
<gene>
    <name evidence="2" type="ORF">A4U43_C05F14250</name>
</gene>
<protein>
    <submittedName>
        <fullName evidence="2">Uncharacterized protein</fullName>
    </submittedName>
</protein>
<dbReference type="Proteomes" id="UP000243459">
    <property type="component" value="Chromosome 5"/>
</dbReference>
<proteinExistence type="predicted"/>
<keyword evidence="3" id="KW-1185">Reference proteome</keyword>
<evidence type="ECO:0000256" key="1">
    <source>
        <dbReference type="SAM" id="MobiDB-lite"/>
    </source>
</evidence>
<sequence>MRGRRATWIAGGRRPPASPSSEACIFLSRHTAVSNRPALTVHPIGVPHLRDDEVPPQGGKPGWAGLPNPRIGPW</sequence>
<organism evidence="2 3">
    <name type="scientific">Asparagus officinalis</name>
    <name type="common">Garden asparagus</name>
    <dbReference type="NCBI Taxonomy" id="4686"/>
    <lineage>
        <taxon>Eukaryota</taxon>
        <taxon>Viridiplantae</taxon>
        <taxon>Streptophyta</taxon>
        <taxon>Embryophyta</taxon>
        <taxon>Tracheophyta</taxon>
        <taxon>Spermatophyta</taxon>
        <taxon>Magnoliopsida</taxon>
        <taxon>Liliopsida</taxon>
        <taxon>Asparagales</taxon>
        <taxon>Asparagaceae</taxon>
        <taxon>Asparagoideae</taxon>
        <taxon>Asparagus</taxon>
    </lineage>
</organism>
<dbReference type="Gramene" id="ONK68640">
    <property type="protein sequence ID" value="ONK68640"/>
    <property type="gene ID" value="A4U43_C05F14250"/>
</dbReference>
<feature type="region of interest" description="Disordered" evidence="1">
    <location>
        <begin position="47"/>
        <end position="74"/>
    </location>
</feature>
<dbReference type="SUPFAM" id="SSF142535">
    <property type="entry name" value="AF0625-like"/>
    <property type="match status" value="1"/>
</dbReference>
<dbReference type="Pfam" id="PF04414">
    <property type="entry name" value="tRNA_deacylase"/>
    <property type="match status" value="1"/>
</dbReference>
<reference evidence="3" key="1">
    <citation type="journal article" date="2017" name="Nat. Commun.">
        <title>The asparagus genome sheds light on the origin and evolution of a young Y chromosome.</title>
        <authorList>
            <person name="Harkess A."/>
            <person name="Zhou J."/>
            <person name="Xu C."/>
            <person name="Bowers J.E."/>
            <person name="Van der Hulst R."/>
            <person name="Ayyampalayam S."/>
            <person name="Mercati F."/>
            <person name="Riccardi P."/>
            <person name="McKain M.R."/>
            <person name="Kakrana A."/>
            <person name="Tang H."/>
            <person name="Ray J."/>
            <person name="Groenendijk J."/>
            <person name="Arikit S."/>
            <person name="Mathioni S.M."/>
            <person name="Nakano M."/>
            <person name="Shan H."/>
            <person name="Telgmann-Rauber A."/>
            <person name="Kanno A."/>
            <person name="Yue Z."/>
            <person name="Chen H."/>
            <person name="Li W."/>
            <person name="Chen Y."/>
            <person name="Xu X."/>
            <person name="Zhang Y."/>
            <person name="Luo S."/>
            <person name="Chen H."/>
            <person name="Gao J."/>
            <person name="Mao Z."/>
            <person name="Pires J.C."/>
            <person name="Luo M."/>
            <person name="Kudrna D."/>
            <person name="Wing R.A."/>
            <person name="Meyers B.C."/>
            <person name="Yi K."/>
            <person name="Kong H."/>
            <person name="Lavrijsen P."/>
            <person name="Sunseri F."/>
            <person name="Falavigna A."/>
            <person name="Ye Y."/>
            <person name="Leebens-Mack J.H."/>
            <person name="Chen G."/>
        </authorList>
    </citation>
    <scope>NUCLEOTIDE SEQUENCE [LARGE SCALE GENOMIC DNA]</scope>
    <source>
        <strain evidence="3">cv. DH0086</strain>
    </source>
</reference>
<dbReference type="InterPro" id="IPR007508">
    <property type="entry name" value="DtdA"/>
</dbReference>
<name>A0A5P1EWY6_ASPOF</name>
<evidence type="ECO:0000313" key="3">
    <source>
        <dbReference type="Proteomes" id="UP000243459"/>
    </source>
</evidence>
<dbReference type="PANTHER" id="PTHR34667:SF1">
    <property type="entry name" value="D-AMINOACYL-TRNA DEACYLASE"/>
    <property type="match status" value="1"/>
</dbReference>
<evidence type="ECO:0000313" key="2">
    <source>
        <dbReference type="EMBL" id="ONK68640.1"/>
    </source>
</evidence>
<feature type="region of interest" description="Disordered" evidence="1">
    <location>
        <begin position="1"/>
        <end position="20"/>
    </location>
</feature>
<dbReference type="EMBL" id="CM007385">
    <property type="protein sequence ID" value="ONK68640.1"/>
    <property type="molecule type" value="Genomic_DNA"/>
</dbReference>